<feature type="transmembrane region" description="Helical" evidence="10">
    <location>
        <begin position="270"/>
        <end position="291"/>
    </location>
</feature>
<dbReference type="Pfam" id="PF00001">
    <property type="entry name" value="7tm_1"/>
    <property type="match status" value="1"/>
</dbReference>
<feature type="transmembrane region" description="Helical" evidence="10">
    <location>
        <begin position="91"/>
        <end position="116"/>
    </location>
</feature>
<reference evidence="14" key="1">
    <citation type="submission" date="2012-12" db="EMBL/GenBank/DDBJ databases">
        <authorList>
            <person name="Hellsten U."/>
            <person name="Grimwood J."/>
            <person name="Chapman J.A."/>
            <person name="Shapiro H."/>
            <person name="Aerts A."/>
            <person name="Otillar R.P."/>
            <person name="Terry A.Y."/>
            <person name="Boore J.L."/>
            <person name="Simakov O."/>
            <person name="Marletaz F."/>
            <person name="Cho S.-J."/>
            <person name="Edsinger-Gonzales E."/>
            <person name="Havlak P."/>
            <person name="Kuo D.-H."/>
            <person name="Larsson T."/>
            <person name="Lv J."/>
            <person name="Arendt D."/>
            <person name="Savage R."/>
            <person name="Osoegawa K."/>
            <person name="de Jong P."/>
            <person name="Lindberg D.R."/>
            <person name="Seaver E.C."/>
            <person name="Weisblat D.A."/>
            <person name="Putnam N.H."/>
            <person name="Grigoriev I.V."/>
            <person name="Rokhsar D.S."/>
        </authorList>
    </citation>
    <scope>NUCLEOTIDE SEQUENCE</scope>
    <source>
        <strain evidence="14">I ESC-2004</strain>
    </source>
</reference>
<feature type="transmembrane region" description="Helical" evidence="10">
    <location>
        <begin position="49"/>
        <end position="71"/>
    </location>
</feature>
<dbReference type="GO" id="GO:0004930">
    <property type="term" value="F:G protein-coupled receptor activity"/>
    <property type="evidence" value="ECO:0007669"/>
    <property type="project" value="UniProtKB-KW"/>
</dbReference>
<dbReference type="EMBL" id="AMQN01000957">
    <property type="status" value="NOT_ANNOTATED_CDS"/>
    <property type="molecule type" value="Genomic_DNA"/>
</dbReference>
<evidence type="ECO:0000256" key="3">
    <source>
        <dbReference type="ARBA" id="ARBA00022692"/>
    </source>
</evidence>
<evidence type="ECO:0000256" key="10">
    <source>
        <dbReference type="SAM" id="Phobius"/>
    </source>
</evidence>
<dbReference type="CDD" id="cd00637">
    <property type="entry name" value="7tm_classA_rhodopsin-like"/>
    <property type="match status" value="1"/>
</dbReference>
<dbReference type="GO" id="GO:0005886">
    <property type="term" value="C:plasma membrane"/>
    <property type="evidence" value="ECO:0007669"/>
    <property type="project" value="UniProtKB-SubCell"/>
</dbReference>
<organism evidence="12">
    <name type="scientific">Capitella teleta</name>
    <name type="common">Polychaete worm</name>
    <dbReference type="NCBI Taxonomy" id="283909"/>
    <lineage>
        <taxon>Eukaryota</taxon>
        <taxon>Metazoa</taxon>
        <taxon>Spiralia</taxon>
        <taxon>Lophotrochozoa</taxon>
        <taxon>Annelida</taxon>
        <taxon>Polychaeta</taxon>
        <taxon>Sedentaria</taxon>
        <taxon>Scolecida</taxon>
        <taxon>Capitellidae</taxon>
        <taxon>Capitella</taxon>
    </lineage>
</organism>
<dbReference type="AlphaFoldDB" id="R7V301"/>
<keyword evidence="4 10" id="KW-1133">Transmembrane helix</keyword>
<comment type="subcellular location">
    <subcellularLocation>
        <location evidence="1">Cell membrane</location>
        <topology evidence="1">Multi-pass membrane protein</topology>
    </subcellularLocation>
</comment>
<feature type="transmembrane region" description="Helical" evidence="10">
    <location>
        <begin position="19"/>
        <end position="37"/>
    </location>
</feature>
<evidence type="ECO:0000256" key="4">
    <source>
        <dbReference type="ARBA" id="ARBA00022989"/>
    </source>
</evidence>
<dbReference type="InterPro" id="IPR017452">
    <property type="entry name" value="GPCR_Rhodpsn_7TM"/>
</dbReference>
<protein>
    <recommendedName>
        <fullName evidence="11">G-protein coupled receptors family 1 profile domain-containing protein</fullName>
    </recommendedName>
</protein>
<dbReference type="HOGENOM" id="CLU_931399_0_0_1"/>
<dbReference type="PANTHER" id="PTHR24246:SF27">
    <property type="entry name" value="ADENOSINE RECEPTOR, ISOFORM A"/>
    <property type="match status" value="1"/>
</dbReference>
<feature type="transmembrane region" description="Helical" evidence="10">
    <location>
        <begin position="137"/>
        <end position="161"/>
    </location>
</feature>
<dbReference type="EnsemblMetazoa" id="CapteT193352">
    <property type="protein sequence ID" value="CapteP193352"/>
    <property type="gene ID" value="CapteG193352"/>
</dbReference>
<feature type="transmembrane region" description="Helical" evidence="10">
    <location>
        <begin position="191"/>
        <end position="209"/>
    </location>
</feature>
<keyword evidence="9" id="KW-0807">Transducer</keyword>
<evidence type="ECO:0000256" key="7">
    <source>
        <dbReference type="ARBA" id="ARBA00023170"/>
    </source>
</evidence>
<dbReference type="STRING" id="283909.R7V301"/>
<keyword evidence="2" id="KW-1003">Cell membrane</keyword>
<evidence type="ECO:0000256" key="9">
    <source>
        <dbReference type="ARBA" id="ARBA00023224"/>
    </source>
</evidence>
<evidence type="ECO:0000256" key="1">
    <source>
        <dbReference type="ARBA" id="ARBA00004651"/>
    </source>
</evidence>
<feature type="domain" description="G-protein coupled receptors family 1 profile" evidence="11">
    <location>
        <begin position="28"/>
        <end position="288"/>
    </location>
</feature>
<dbReference type="PROSITE" id="PS50262">
    <property type="entry name" value="G_PROTEIN_RECEP_F1_2"/>
    <property type="match status" value="1"/>
</dbReference>
<dbReference type="Proteomes" id="UP000014760">
    <property type="component" value="Unassembled WGS sequence"/>
</dbReference>
<evidence type="ECO:0000313" key="12">
    <source>
        <dbReference type="EMBL" id="ELU10051.1"/>
    </source>
</evidence>
<reference evidence="13" key="3">
    <citation type="submission" date="2015-06" db="UniProtKB">
        <authorList>
            <consortium name="EnsemblMetazoa"/>
        </authorList>
    </citation>
    <scope>IDENTIFICATION</scope>
</reference>
<keyword evidence="6 10" id="KW-0472">Membrane</keyword>
<keyword evidence="5" id="KW-0297">G-protein coupled receptor</keyword>
<keyword evidence="7" id="KW-0675">Receptor</keyword>
<dbReference type="PANTHER" id="PTHR24246">
    <property type="entry name" value="OLFACTORY RECEPTOR AND ADENOSINE RECEPTOR"/>
    <property type="match status" value="1"/>
</dbReference>
<name>R7V301_CAPTE</name>
<dbReference type="InterPro" id="IPR000276">
    <property type="entry name" value="GPCR_Rhodpsn"/>
</dbReference>
<proteinExistence type="predicted"/>
<dbReference type="EMBL" id="KB297742">
    <property type="protein sequence ID" value="ELU10051.1"/>
    <property type="molecule type" value="Genomic_DNA"/>
</dbReference>
<dbReference type="OrthoDB" id="6147740at2759"/>
<keyword evidence="3 10" id="KW-0812">Transmembrane</keyword>
<evidence type="ECO:0000256" key="6">
    <source>
        <dbReference type="ARBA" id="ARBA00023136"/>
    </source>
</evidence>
<reference evidence="12 14" key="2">
    <citation type="journal article" date="2013" name="Nature">
        <title>Insights into bilaterian evolution from three spiralian genomes.</title>
        <authorList>
            <person name="Simakov O."/>
            <person name="Marletaz F."/>
            <person name="Cho S.J."/>
            <person name="Edsinger-Gonzales E."/>
            <person name="Havlak P."/>
            <person name="Hellsten U."/>
            <person name="Kuo D.H."/>
            <person name="Larsson T."/>
            <person name="Lv J."/>
            <person name="Arendt D."/>
            <person name="Savage R."/>
            <person name="Osoegawa K."/>
            <person name="de Jong P."/>
            <person name="Grimwood J."/>
            <person name="Chapman J.A."/>
            <person name="Shapiro H."/>
            <person name="Aerts A."/>
            <person name="Otillar R.P."/>
            <person name="Terry A.Y."/>
            <person name="Boore J.L."/>
            <person name="Grigoriev I.V."/>
            <person name="Lindberg D.R."/>
            <person name="Seaver E.C."/>
            <person name="Weisblat D.A."/>
            <person name="Putnam N.H."/>
            <person name="Rokhsar D.S."/>
        </authorList>
    </citation>
    <scope>NUCLEOTIDE SEQUENCE</scope>
    <source>
        <strain evidence="12 14">I ESC-2004</strain>
    </source>
</reference>
<feature type="transmembrane region" description="Helical" evidence="10">
    <location>
        <begin position="229"/>
        <end position="250"/>
    </location>
</feature>
<evidence type="ECO:0000313" key="14">
    <source>
        <dbReference type="Proteomes" id="UP000014760"/>
    </source>
</evidence>
<gene>
    <name evidence="12" type="ORF">CAPTEDRAFT_193352</name>
</gene>
<keyword evidence="8" id="KW-0325">Glycoprotein</keyword>
<evidence type="ECO:0000313" key="13">
    <source>
        <dbReference type="EnsemblMetazoa" id="CapteP193352"/>
    </source>
</evidence>
<evidence type="ECO:0000256" key="5">
    <source>
        <dbReference type="ARBA" id="ARBA00023040"/>
    </source>
</evidence>
<dbReference type="Gene3D" id="1.20.1070.10">
    <property type="entry name" value="Rhodopsin 7-helix transmembrane proteins"/>
    <property type="match status" value="1"/>
</dbReference>
<dbReference type="SUPFAM" id="SSF81321">
    <property type="entry name" value="Family A G protein-coupled receptor-like"/>
    <property type="match status" value="1"/>
</dbReference>
<dbReference type="PRINTS" id="PR00237">
    <property type="entry name" value="GPCRRHODOPSN"/>
</dbReference>
<accession>R7V301</accession>
<sequence>MGISGICITYNVWIETCRWSLFVLIFLSNALTIVTLLKTKHGIGQKGKWYIISLSVADILISPTVGIDSTLNRFGIYCPERTEEAVWKKRVVYIVLSILYAQSLGCSLLALMSIAIDRLVAVSKPIFYRNNVTPFKIKCLLLGQWIYIFTLTTTFLTYFGWKTDADQVLEAYQTLQVIPTWCYDYIFTPHVYFIILANLAFYAVTLLYLRKLDANRCTNGRKFETTKRYLKMSGVTLTTMLTLWAPYILVNIYVEKQHNRVPPWINEYGIHLAFTLMFCNSWVNPFLYCWLNKDYREAFSKVLGISKNKVRAMDSTTQVTSEL</sequence>
<evidence type="ECO:0000256" key="8">
    <source>
        <dbReference type="ARBA" id="ARBA00023180"/>
    </source>
</evidence>
<evidence type="ECO:0000256" key="2">
    <source>
        <dbReference type="ARBA" id="ARBA00022475"/>
    </source>
</evidence>
<keyword evidence="14" id="KW-1185">Reference proteome</keyword>
<evidence type="ECO:0000259" key="11">
    <source>
        <dbReference type="PROSITE" id="PS50262"/>
    </source>
</evidence>